<organism evidence="1 2">
    <name type="scientific">Dendrobium catenatum</name>
    <dbReference type="NCBI Taxonomy" id="906689"/>
    <lineage>
        <taxon>Eukaryota</taxon>
        <taxon>Viridiplantae</taxon>
        <taxon>Streptophyta</taxon>
        <taxon>Embryophyta</taxon>
        <taxon>Tracheophyta</taxon>
        <taxon>Spermatophyta</taxon>
        <taxon>Magnoliopsida</taxon>
        <taxon>Liliopsida</taxon>
        <taxon>Asparagales</taxon>
        <taxon>Orchidaceae</taxon>
        <taxon>Epidendroideae</taxon>
        <taxon>Malaxideae</taxon>
        <taxon>Dendrobiinae</taxon>
        <taxon>Dendrobium</taxon>
    </lineage>
</organism>
<reference evidence="1 2" key="2">
    <citation type="journal article" date="2017" name="Nature">
        <title>The Apostasia genome and the evolution of orchids.</title>
        <authorList>
            <person name="Zhang G.Q."/>
            <person name="Liu K.W."/>
            <person name="Li Z."/>
            <person name="Lohaus R."/>
            <person name="Hsiao Y.Y."/>
            <person name="Niu S.C."/>
            <person name="Wang J.Y."/>
            <person name="Lin Y.C."/>
            <person name="Xu Q."/>
            <person name="Chen L.J."/>
            <person name="Yoshida K."/>
            <person name="Fujiwara S."/>
            <person name="Wang Z.W."/>
            <person name="Zhang Y.Q."/>
            <person name="Mitsuda N."/>
            <person name="Wang M."/>
            <person name="Liu G.H."/>
            <person name="Pecoraro L."/>
            <person name="Huang H.X."/>
            <person name="Xiao X.J."/>
            <person name="Lin M."/>
            <person name="Wu X.Y."/>
            <person name="Wu W.L."/>
            <person name="Chen Y.Y."/>
            <person name="Chang S.B."/>
            <person name="Sakamoto S."/>
            <person name="Ohme-Takagi M."/>
            <person name="Yagi M."/>
            <person name="Zeng S.J."/>
            <person name="Shen C.Y."/>
            <person name="Yeh C.M."/>
            <person name="Luo Y.B."/>
            <person name="Tsai W.C."/>
            <person name="Van de Peer Y."/>
            <person name="Liu Z.J."/>
        </authorList>
    </citation>
    <scope>NUCLEOTIDE SEQUENCE [LARGE SCALE GENOMIC DNA]</scope>
    <source>
        <tissue evidence="1">The whole plant</tissue>
    </source>
</reference>
<evidence type="ECO:0000313" key="2">
    <source>
        <dbReference type="Proteomes" id="UP000233837"/>
    </source>
</evidence>
<evidence type="ECO:0000313" key="1">
    <source>
        <dbReference type="EMBL" id="PKU62717.1"/>
    </source>
</evidence>
<accession>A0A2I0VH23</accession>
<sequence length="217" mass="25647">MLDRTRRRWRPRICGVEPVMGSSELDMESGMSPWRRKMELRRFVSAKINPSRVLIKDQLTFRHVLRNSIIPKAGDRVNITHLLSIVTYLIMTKQPIDEAQLILDYLFGLSKIGHIYHKRKKNIALGHLVAFILEKKYDLVHPVQDFEEVLYYNDGSFRAIFNKDEPRKAHVISDSEEEPAPASEPNYQDLVHRFDRLETHLDQRFYQIETYLQQQDV</sequence>
<dbReference type="EMBL" id="KZ503604">
    <property type="protein sequence ID" value="PKU62717.1"/>
    <property type="molecule type" value="Genomic_DNA"/>
</dbReference>
<gene>
    <name evidence="1" type="ORF">MA16_Dca024209</name>
</gene>
<reference evidence="1 2" key="1">
    <citation type="journal article" date="2016" name="Sci. Rep.">
        <title>The Dendrobium catenatum Lindl. genome sequence provides insights into polysaccharide synthase, floral development and adaptive evolution.</title>
        <authorList>
            <person name="Zhang G.Q."/>
            <person name="Xu Q."/>
            <person name="Bian C."/>
            <person name="Tsai W.C."/>
            <person name="Yeh C.M."/>
            <person name="Liu K.W."/>
            <person name="Yoshida K."/>
            <person name="Zhang L.S."/>
            <person name="Chang S.B."/>
            <person name="Chen F."/>
            <person name="Shi Y."/>
            <person name="Su Y.Y."/>
            <person name="Zhang Y.Q."/>
            <person name="Chen L.J."/>
            <person name="Yin Y."/>
            <person name="Lin M."/>
            <person name="Huang H."/>
            <person name="Deng H."/>
            <person name="Wang Z.W."/>
            <person name="Zhu S.L."/>
            <person name="Zhao X."/>
            <person name="Deng C."/>
            <person name="Niu S.C."/>
            <person name="Huang J."/>
            <person name="Wang M."/>
            <person name="Liu G.H."/>
            <person name="Yang H.J."/>
            <person name="Xiao X.J."/>
            <person name="Hsiao Y.Y."/>
            <person name="Wu W.L."/>
            <person name="Chen Y.Y."/>
            <person name="Mitsuda N."/>
            <person name="Ohme-Takagi M."/>
            <person name="Luo Y.B."/>
            <person name="Van de Peer Y."/>
            <person name="Liu Z.J."/>
        </authorList>
    </citation>
    <scope>NUCLEOTIDE SEQUENCE [LARGE SCALE GENOMIC DNA]</scope>
    <source>
        <tissue evidence="1">The whole plant</tissue>
    </source>
</reference>
<proteinExistence type="predicted"/>
<name>A0A2I0VH23_9ASPA</name>
<dbReference type="AlphaFoldDB" id="A0A2I0VH23"/>
<keyword evidence="2" id="KW-1185">Reference proteome</keyword>
<dbReference type="Proteomes" id="UP000233837">
    <property type="component" value="Unassembled WGS sequence"/>
</dbReference>
<protein>
    <submittedName>
        <fullName evidence="1">Uncharacterized protein</fullName>
    </submittedName>
</protein>